<evidence type="ECO:0000259" key="1">
    <source>
        <dbReference type="Pfam" id="PF00501"/>
    </source>
</evidence>
<dbReference type="Gene3D" id="3.30.300.30">
    <property type="match status" value="1"/>
</dbReference>
<gene>
    <name evidence="2" type="ORF">SAMN06295920_111125</name>
</gene>
<dbReference type="RefSeq" id="WP_079650131.1">
    <property type="nucleotide sequence ID" value="NZ_FUYM01000011.1"/>
</dbReference>
<organism evidence="2 3">
    <name type="scientific">Rhizorhabdus histidinilytica</name>
    <dbReference type="NCBI Taxonomy" id="439228"/>
    <lineage>
        <taxon>Bacteria</taxon>
        <taxon>Pseudomonadati</taxon>
        <taxon>Pseudomonadota</taxon>
        <taxon>Alphaproteobacteria</taxon>
        <taxon>Sphingomonadales</taxon>
        <taxon>Sphingomonadaceae</taxon>
        <taxon>Rhizorhabdus</taxon>
    </lineage>
</organism>
<dbReference type="Gene3D" id="3.40.50.12780">
    <property type="entry name" value="N-terminal domain of ligase-like"/>
    <property type="match status" value="1"/>
</dbReference>
<dbReference type="STRING" id="439228.SAMN06295920_111125"/>
<dbReference type="PANTHER" id="PTHR43767">
    <property type="entry name" value="LONG-CHAIN-FATTY-ACID--COA LIGASE"/>
    <property type="match status" value="1"/>
</dbReference>
<dbReference type="EMBL" id="FUYM01000011">
    <property type="protein sequence ID" value="SKC01917.1"/>
    <property type="molecule type" value="Genomic_DNA"/>
</dbReference>
<dbReference type="InterPro" id="IPR000873">
    <property type="entry name" value="AMP-dep_synth/lig_dom"/>
</dbReference>
<keyword evidence="2" id="KW-0436">Ligase</keyword>
<dbReference type="AlphaFoldDB" id="A0A1T5G0Q0"/>
<dbReference type="SUPFAM" id="SSF56801">
    <property type="entry name" value="Acetyl-CoA synthetase-like"/>
    <property type="match status" value="1"/>
</dbReference>
<feature type="domain" description="AMP-dependent synthetase/ligase" evidence="1">
    <location>
        <begin position="16"/>
        <end position="369"/>
    </location>
</feature>
<dbReference type="PANTHER" id="PTHR43767:SF1">
    <property type="entry name" value="NONRIBOSOMAL PEPTIDE SYNTHASE PES1 (EUROFUNG)-RELATED"/>
    <property type="match status" value="1"/>
</dbReference>
<dbReference type="InterPro" id="IPR020845">
    <property type="entry name" value="AMP-binding_CS"/>
</dbReference>
<reference evidence="3" key="1">
    <citation type="submission" date="2017-02" db="EMBL/GenBank/DDBJ databases">
        <authorList>
            <person name="Varghese N."/>
            <person name="Submissions S."/>
        </authorList>
    </citation>
    <scope>NUCLEOTIDE SEQUENCE [LARGE SCALE GENOMIC DNA]</scope>
    <source>
        <strain evidence="3">UM2</strain>
    </source>
</reference>
<dbReference type="PROSITE" id="PS00455">
    <property type="entry name" value="AMP_BINDING"/>
    <property type="match status" value="1"/>
</dbReference>
<sequence length="516" mass="55139">MSARAPYGNYAHAVLTNNAARTPDDVALVYRGQSYSFDALNRRVNRTANALRALGVEPGQKVASLLGEALHVAETYFAEAKIGAVIAAFNPYWAPDMVVEMARRSKIDWLTIDAPNAKFAETVRAELPEVRLIAVGTRIDGAVSLDDALAQASDEEPPLGAFFDDPMGFFYTSGTTGTSKAVVHSHSSCIQMSTVLYEVERSTDSVWGSGPIIWGIGFPCTIGAAFYAGMKVALEDDLGPARLLEAVQRERISHITMIPSQWADILSNHPHQDFDLSSLKVILLGGEPISPNIFSRLMERLPGLSLYSFYGQSEGPYNCVNTITEAHLAATSGRARVGQAVRTIGANGERVVGVPGEIVMTGPHLFQGYDGQPDKTAEVLKDGWFHTGDLGLMDESGRLTVLGRKEDAISRGGHYLRPIQIEDVAGTIEGVAEAGVAGSPAGAPEQKIILAVSPQPGATLDEAGLRARLEALLPAEAMPDLIVVADSLPHGNDASGGRGKLLRREIRALYEGRLAG</sequence>
<dbReference type="Proteomes" id="UP000189818">
    <property type="component" value="Unassembled WGS sequence"/>
</dbReference>
<dbReference type="InterPro" id="IPR045851">
    <property type="entry name" value="AMP-bd_C_sf"/>
</dbReference>
<dbReference type="InterPro" id="IPR050237">
    <property type="entry name" value="ATP-dep_AMP-bd_enzyme"/>
</dbReference>
<protein>
    <submittedName>
        <fullName evidence="2">Acyl-CoA synthetase (AMP-forming)/AMP-acid ligase II</fullName>
    </submittedName>
</protein>
<accession>A0A1T5G0Q0</accession>
<dbReference type="GO" id="GO:0016878">
    <property type="term" value="F:acid-thiol ligase activity"/>
    <property type="evidence" value="ECO:0007669"/>
    <property type="project" value="UniProtKB-ARBA"/>
</dbReference>
<keyword evidence="3" id="KW-1185">Reference proteome</keyword>
<evidence type="ECO:0000313" key="2">
    <source>
        <dbReference type="EMBL" id="SKC01917.1"/>
    </source>
</evidence>
<evidence type="ECO:0000313" key="3">
    <source>
        <dbReference type="Proteomes" id="UP000189818"/>
    </source>
</evidence>
<proteinExistence type="predicted"/>
<name>A0A1T5G0Q0_9SPHN</name>
<dbReference type="Pfam" id="PF00501">
    <property type="entry name" value="AMP-binding"/>
    <property type="match status" value="1"/>
</dbReference>
<dbReference type="OrthoDB" id="9803968at2"/>
<dbReference type="InterPro" id="IPR042099">
    <property type="entry name" value="ANL_N_sf"/>
</dbReference>